<evidence type="ECO:0000313" key="3">
    <source>
        <dbReference type="EMBL" id="TQV90420.1"/>
    </source>
</evidence>
<feature type="coiled-coil region" evidence="1">
    <location>
        <begin position="128"/>
        <end position="190"/>
    </location>
</feature>
<dbReference type="STRING" id="43265.A0A545ULT8"/>
<comment type="caution">
    <text evidence="3">The sequence shown here is derived from an EMBL/GenBank/DDBJ whole genome shotgun (WGS) entry which is preliminary data.</text>
</comment>
<dbReference type="PANTHER" id="PTHR21974:SF2">
    <property type="entry name" value="RE15880P"/>
    <property type="match status" value="1"/>
</dbReference>
<dbReference type="EMBL" id="SPUK01000027">
    <property type="protein sequence ID" value="TQV90420.1"/>
    <property type="molecule type" value="Genomic_DNA"/>
</dbReference>
<dbReference type="PANTHER" id="PTHR21974">
    <property type="entry name" value="RE15880P"/>
    <property type="match status" value="1"/>
</dbReference>
<keyword evidence="1" id="KW-0175">Coiled coil</keyword>
<evidence type="ECO:0000256" key="1">
    <source>
        <dbReference type="SAM" id="Coils"/>
    </source>
</evidence>
<organism evidence="3 4">
    <name type="scientific">Cordyceps javanica</name>
    <dbReference type="NCBI Taxonomy" id="43265"/>
    <lineage>
        <taxon>Eukaryota</taxon>
        <taxon>Fungi</taxon>
        <taxon>Dikarya</taxon>
        <taxon>Ascomycota</taxon>
        <taxon>Pezizomycotina</taxon>
        <taxon>Sordariomycetes</taxon>
        <taxon>Hypocreomycetidae</taxon>
        <taxon>Hypocreales</taxon>
        <taxon>Cordycipitaceae</taxon>
        <taxon>Cordyceps</taxon>
    </lineage>
</organism>
<dbReference type="Proteomes" id="UP000315783">
    <property type="component" value="Unassembled WGS sequence"/>
</dbReference>
<sequence length="410" mass="45428">MEKPPPSECVAEADTSADRFLAAAARRQEILDTMAATQHAKAALYQTRLDLLAVGDHRGDVFQTARRMKEATEREKKEWMKLKGSRLRKLFGGAAYAAELKREEDDYYEAYEWQLRAEAAARERSGQIVALSKKKDALLKQVEEHREAQVQLMDLYEELFDGPTPNYPEEDELESELNALQEAFDSIQGKITHTYNVCEVLGRARSAVQGALEAAQNSYDTTLSSLGSMTLNLVGDMVQPEHGGDAATTTRRTRLAATGGTLEQLRQCLARADQSLAAAQRLDPDVLADARLLPQVDPEGRARHTGRVDRLLNAPLTDIFFYQEIADAGEALATAARVALCELRARLLDDATCPPPRYTGEVAAESKASKAEAAEEKAEEKAEDEEKKEKEEKEDEVRAPAEKTEETSKT</sequence>
<keyword evidence="4" id="KW-1185">Reference proteome</keyword>
<evidence type="ECO:0000256" key="2">
    <source>
        <dbReference type="SAM" id="MobiDB-lite"/>
    </source>
</evidence>
<evidence type="ECO:0000313" key="4">
    <source>
        <dbReference type="Proteomes" id="UP000315783"/>
    </source>
</evidence>
<feature type="compositionally biased region" description="Basic and acidic residues" evidence="2">
    <location>
        <begin position="367"/>
        <end position="410"/>
    </location>
</feature>
<name>A0A545ULT8_9HYPO</name>
<feature type="region of interest" description="Disordered" evidence="2">
    <location>
        <begin position="352"/>
        <end position="410"/>
    </location>
</feature>
<dbReference type="AlphaFoldDB" id="A0A545ULT8"/>
<accession>A0A545ULT8</accession>
<protein>
    <submittedName>
        <fullName evidence="3">Uncharacterized protein</fullName>
    </submittedName>
</protein>
<proteinExistence type="predicted"/>
<reference evidence="3 4" key="1">
    <citation type="journal article" date="2019" name="Appl. Microbiol. Biotechnol.">
        <title>Genome sequence of Isaria javanica and comparative genome analysis insights into family S53 peptidase evolution in fungal entomopathogens.</title>
        <authorList>
            <person name="Lin R."/>
            <person name="Zhang X."/>
            <person name="Xin B."/>
            <person name="Zou M."/>
            <person name="Gao Y."/>
            <person name="Qin F."/>
            <person name="Hu Q."/>
            <person name="Xie B."/>
            <person name="Cheng X."/>
        </authorList>
    </citation>
    <scope>NUCLEOTIDE SEQUENCE [LARGE SCALE GENOMIC DNA]</scope>
    <source>
        <strain evidence="3 4">IJ1G</strain>
    </source>
</reference>
<gene>
    <name evidence="3" type="ORF">IF1G_10899</name>
</gene>